<feature type="compositionally biased region" description="Basic and acidic residues" evidence="1">
    <location>
        <begin position="807"/>
        <end position="824"/>
    </location>
</feature>
<dbReference type="GO" id="GO:0003727">
    <property type="term" value="F:single-stranded RNA binding"/>
    <property type="evidence" value="ECO:0007669"/>
    <property type="project" value="TreeGrafter"/>
</dbReference>
<accession>A0AAV4BLE8</accession>
<feature type="compositionally biased region" description="Basic and acidic residues" evidence="1">
    <location>
        <begin position="1208"/>
        <end position="1219"/>
    </location>
</feature>
<feature type="compositionally biased region" description="Basic and acidic residues" evidence="1">
    <location>
        <begin position="670"/>
        <end position="682"/>
    </location>
</feature>
<feature type="compositionally biased region" description="Polar residues" evidence="1">
    <location>
        <begin position="276"/>
        <end position="285"/>
    </location>
</feature>
<proteinExistence type="predicted"/>
<organism evidence="3 4">
    <name type="scientific">Plakobranchus ocellatus</name>
    <dbReference type="NCBI Taxonomy" id="259542"/>
    <lineage>
        <taxon>Eukaryota</taxon>
        <taxon>Metazoa</taxon>
        <taxon>Spiralia</taxon>
        <taxon>Lophotrochozoa</taxon>
        <taxon>Mollusca</taxon>
        <taxon>Gastropoda</taxon>
        <taxon>Heterobranchia</taxon>
        <taxon>Euthyneura</taxon>
        <taxon>Panpulmonata</taxon>
        <taxon>Sacoglossa</taxon>
        <taxon>Placobranchoidea</taxon>
        <taxon>Plakobranchidae</taxon>
        <taxon>Plakobranchus</taxon>
    </lineage>
</organism>
<dbReference type="Pfam" id="PF12874">
    <property type="entry name" value="zf-met"/>
    <property type="match status" value="1"/>
</dbReference>
<comment type="caution">
    <text evidence="3">The sequence shown here is derived from an EMBL/GenBank/DDBJ whole genome shotgun (WGS) entry which is preliminary data.</text>
</comment>
<feature type="domain" description="U1-type" evidence="2">
    <location>
        <begin position="493"/>
        <end position="526"/>
    </location>
</feature>
<feature type="compositionally biased region" description="Polar residues" evidence="1">
    <location>
        <begin position="1220"/>
        <end position="1255"/>
    </location>
</feature>
<feature type="compositionally biased region" description="Polar residues" evidence="1">
    <location>
        <begin position="1002"/>
        <end position="1015"/>
    </location>
</feature>
<feature type="region of interest" description="Disordered" evidence="1">
    <location>
        <begin position="861"/>
        <end position="922"/>
    </location>
</feature>
<dbReference type="InterPro" id="IPR036236">
    <property type="entry name" value="Znf_C2H2_sf"/>
</dbReference>
<feature type="region of interest" description="Disordered" evidence="1">
    <location>
        <begin position="253"/>
        <end position="352"/>
    </location>
</feature>
<feature type="compositionally biased region" description="Basic and acidic residues" evidence="1">
    <location>
        <begin position="1102"/>
        <end position="1113"/>
    </location>
</feature>
<evidence type="ECO:0000256" key="1">
    <source>
        <dbReference type="SAM" id="MobiDB-lite"/>
    </source>
</evidence>
<feature type="compositionally biased region" description="Basic and acidic residues" evidence="1">
    <location>
        <begin position="600"/>
        <end position="650"/>
    </location>
</feature>
<dbReference type="GO" id="GO:0071011">
    <property type="term" value="C:precatalytic spliceosome"/>
    <property type="evidence" value="ECO:0007669"/>
    <property type="project" value="TreeGrafter"/>
</dbReference>
<dbReference type="Proteomes" id="UP000735302">
    <property type="component" value="Unassembled WGS sequence"/>
</dbReference>
<feature type="compositionally biased region" description="Polar residues" evidence="1">
    <location>
        <begin position="895"/>
        <end position="914"/>
    </location>
</feature>
<sequence>MDFGSFYKQRELRRAGFVKSSQNFQGQGEEFNQEDGSSRYETGGSFYGQLGRAGEQSAFREGYRQENAYPTYPEESLGPYSRHGMRPGLYEENADGQNANFNRSNRNPYFDNSAGEIPFRGDPPKRSLRGKGRGRGRGRGISAKGTRANLPYPMGRGEEEGGHDQTHPIEYNQGEHLNDVADSETYQSYQGYNNSYEQNPESDEYTSTGLDNFTEDTMYTEGMYGFDVMDDPCGNNSEGRVFFNFVGQKETSESADCLQSVNKEPTVEVEEKKKQGLTQESNDSQAPVPENEDGKNSDQESEDDETSEAIKKLPPSHSRGLMSTLIGMLGPEVLNRKPDPIPPPQPAKLKDQHEVYLQQKREEATIKDKDETGEEKEDEYFDVMDLPPEQRNLKPDDFEDALPSSLFCKICHVQTTSTKNLQDHLDGKNHRAKLVGLMCGKVSIPGSKTAKKKFLLARSELGKKSLILESLKNVKDEPLLGLAFITEFQSLDQVMCVCNLCGVKFDSNAALSHISGSKHRYQYMKEKRPAEYVHLKRFGGKRTHLVNFLQELSFDVEKDDGRGTPVIKVFEKNEPDEPGGSKEKSVAKEEKDVTDEDSKEDTTDKEKGIELDQIEKDKDLDKMEKKDKEPDKVKIDKVADDDGKTEEQEVKAANAELCEEEYFHHWVESECKKSKEARELRKSLSPSSDRFDTSGRSNKYDHDDRPRQAYKFRQDSYPRGRPRYPQPMHPFEGPRPPMYPFGSMRHPYPPRHSFDHFEPPGLRPFPLPHVDPYFDDLYRDQREFPPSLPPAQFPRDLARPVPYVDPDPIRRLDALRKARQESDPLNRVPPRSEPYLDPDPLKRVLKREAVQKPVVIDYSHGNIKSEKPQANRNHSENSWEDDIESILGQDKDKNLNSLAMLSDTYSSPQRSPISLSARPKEETKIKRVLPFSKSYLDIPENREKLKNLRKRAKSPPVVGVEQEVIDLTKSDKRSRSMSSDSSSSSSSSPSVRSGKERGPKSSHPTYSLPKSLQQTIHKDYGPKRFKRANSPQRQRSPNFDKRRDQNDIGHRMAFLSAYSSNPRDTADKSSNLTKRDEQNLEPKRPPTNFLKPEEDYQQPTDLVRREGQREHSKMSLPASGSIKEYFEKTDKMEVERVPSKEKRTSELHHEVEGTTFLEDNEDEQAEKIADMLLKMSSSLSSVGDTQATLQALLSNPELAQTILEAQSELEKKPPRKERSISSADASNLQSNPPGSHYPHSSSQHSKSQGPGQANDQAIKKQPQATKRERVAFSLGGRNSLPQSSVFEASSDEDEHVKK</sequence>
<dbReference type="EMBL" id="BLXT01005153">
    <property type="protein sequence ID" value="GFO20137.1"/>
    <property type="molecule type" value="Genomic_DNA"/>
</dbReference>
<feature type="compositionally biased region" description="Basic and acidic residues" evidence="1">
    <location>
        <begin position="689"/>
        <end position="718"/>
    </location>
</feature>
<feature type="compositionally biased region" description="Basic and acidic residues" evidence="1">
    <location>
        <begin position="1038"/>
        <end position="1050"/>
    </location>
</feature>
<feature type="compositionally biased region" description="Basic and acidic residues" evidence="1">
    <location>
        <begin position="156"/>
        <end position="167"/>
    </location>
</feature>
<feature type="region of interest" description="Disordered" evidence="1">
    <location>
        <begin position="1203"/>
        <end position="1298"/>
    </location>
</feature>
<feature type="compositionally biased region" description="Basic and acidic residues" evidence="1">
    <location>
        <begin position="1073"/>
        <end position="1084"/>
    </location>
</feature>
<dbReference type="Gene3D" id="3.30.160.60">
    <property type="entry name" value="Classic Zinc Finger"/>
    <property type="match status" value="1"/>
</dbReference>
<feature type="compositionally biased region" description="Polar residues" evidence="1">
    <location>
        <begin position="1057"/>
        <end position="1072"/>
    </location>
</feature>
<evidence type="ECO:0000313" key="3">
    <source>
        <dbReference type="EMBL" id="GFO20137.1"/>
    </source>
</evidence>
<gene>
    <name evidence="3" type="ORF">PoB_004664200</name>
</gene>
<feature type="domain" description="U1-type" evidence="2">
    <location>
        <begin position="403"/>
        <end position="437"/>
    </location>
</feature>
<feature type="compositionally biased region" description="Basic and acidic residues" evidence="1">
    <location>
        <begin position="1124"/>
        <end position="1152"/>
    </location>
</feature>
<evidence type="ECO:0000313" key="4">
    <source>
        <dbReference type="Proteomes" id="UP000735302"/>
    </source>
</evidence>
<feature type="compositionally biased region" description="Polar residues" evidence="1">
    <location>
        <begin position="184"/>
        <end position="212"/>
    </location>
</feature>
<dbReference type="PANTHER" id="PTHR45762:SF3">
    <property type="entry name" value="ZINC-FINGER PROTEIN AT 72D, ISOFORM B"/>
    <property type="match status" value="1"/>
</dbReference>
<name>A0AAV4BLE8_9GAST</name>
<feature type="compositionally biased region" description="Pro residues" evidence="1">
    <location>
        <begin position="724"/>
        <end position="739"/>
    </location>
</feature>
<feature type="region of interest" description="Disordered" evidence="1">
    <location>
        <begin position="781"/>
        <end position="839"/>
    </location>
</feature>
<feature type="compositionally biased region" description="Low complexity" evidence="1">
    <location>
        <begin position="976"/>
        <end position="992"/>
    </location>
</feature>
<dbReference type="SUPFAM" id="SSF57667">
    <property type="entry name" value="beta-beta-alpha zinc fingers"/>
    <property type="match status" value="1"/>
</dbReference>
<feature type="compositionally biased region" description="Basic and acidic residues" evidence="1">
    <location>
        <begin position="863"/>
        <end position="877"/>
    </location>
</feature>
<feature type="compositionally biased region" description="Basic and acidic residues" evidence="1">
    <location>
        <begin position="265"/>
        <end position="274"/>
    </location>
</feature>
<feature type="region of interest" description="Disordered" evidence="1">
    <location>
        <begin position="670"/>
        <end position="746"/>
    </location>
</feature>
<feature type="compositionally biased region" description="Basic residues" evidence="1">
    <location>
        <begin position="126"/>
        <end position="138"/>
    </location>
</feature>
<feature type="region of interest" description="Disordered" evidence="1">
    <location>
        <begin position="947"/>
        <end position="1163"/>
    </location>
</feature>
<feature type="compositionally biased region" description="Polar residues" evidence="1">
    <location>
        <begin position="95"/>
        <end position="107"/>
    </location>
</feature>
<reference evidence="3 4" key="1">
    <citation type="journal article" date="2021" name="Elife">
        <title>Chloroplast acquisition without the gene transfer in kleptoplastic sea slugs, Plakobranchus ocellatus.</title>
        <authorList>
            <person name="Maeda T."/>
            <person name="Takahashi S."/>
            <person name="Yoshida T."/>
            <person name="Shimamura S."/>
            <person name="Takaki Y."/>
            <person name="Nagai Y."/>
            <person name="Toyoda A."/>
            <person name="Suzuki Y."/>
            <person name="Arimoto A."/>
            <person name="Ishii H."/>
            <person name="Satoh N."/>
            <person name="Nishiyama T."/>
            <person name="Hasebe M."/>
            <person name="Maruyama T."/>
            <person name="Minagawa J."/>
            <person name="Obokata J."/>
            <person name="Shigenobu S."/>
        </authorList>
    </citation>
    <scope>NUCLEOTIDE SEQUENCE [LARGE SCALE GENOMIC DNA]</scope>
</reference>
<feature type="compositionally biased region" description="Basic and acidic residues" evidence="1">
    <location>
        <begin position="569"/>
        <end position="591"/>
    </location>
</feature>
<feature type="region of interest" description="Disordered" evidence="1">
    <location>
        <begin position="569"/>
        <end position="650"/>
    </location>
</feature>
<dbReference type="GO" id="GO:0008270">
    <property type="term" value="F:zinc ion binding"/>
    <property type="evidence" value="ECO:0007669"/>
    <property type="project" value="InterPro"/>
</dbReference>
<dbReference type="SMART" id="SM00451">
    <property type="entry name" value="ZnF_U1"/>
    <property type="match status" value="2"/>
</dbReference>
<dbReference type="InterPro" id="IPR003604">
    <property type="entry name" value="Matrin/U1-like-C_Znf_C2H2"/>
</dbReference>
<feature type="region of interest" description="Disordered" evidence="1">
    <location>
        <begin position="18"/>
        <end position="212"/>
    </location>
</feature>
<keyword evidence="4" id="KW-1185">Reference proteome</keyword>
<protein>
    <submittedName>
        <fullName evidence="3">Zinc finger protein</fullName>
    </submittedName>
</protein>
<dbReference type="GO" id="GO:0003725">
    <property type="term" value="F:double-stranded RNA binding"/>
    <property type="evidence" value="ECO:0007669"/>
    <property type="project" value="TreeGrafter"/>
</dbReference>
<dbReference type="PANTHER" id="PTHR45762">
    <property type="entry name" value="ZINC FINGER RNA-BINDING PROTEIN"/>
    <property type="match status" value="1"/>
</dbReference>
<feature type="compositionally biased region" description="Acidic residues" evidence="1">
    <location>
        <begin position="1289"/>
        <end position="1298"/>
    </location>
</feature>
<evidence type="ECO:0000259" key="2">
    <source>
        <dbReference type="SMART" id="SM00451"/>
    </source>
</evidence>
<dbReference type="InterPro" id="IPR013087">
    <property type="entry name" value="Znf_C2H2_type"/>
</dbReference>